<protein>
    <submittedName>
        <fullName evidence="1">Uncharacterized protein</fullName>
    </submittedName>
</protein>
<gene>
    <name evidence="1" type="ORF">PoB_005832100</name>
</gene>
<reference evidence="1 2" key="1">
    <citation type="journal article" date="2021" name="Elife">
        <title>Chloroplast acquisition without the gene transfer in kleptoplastic sea slugs, Plakobranchus ocellatus.</title>
        <authorList>
            <person name="Maeda T."/>
            <person name="Takahashi S."/>
            <person name="Yoshida T."/>
            <person name="Shimamura S."/>
            <person name="Takaki Y."/>
            <person name="Nagai Y."/>
            <person name="Toyoda A."/>
            <person name="Suzuki Y."/>
            <person name="Arimoto A."/>
            <person name="Ishii H."/>
            <person name="Satoh N."/>
            <person name="Nishiyama T."/>
            <person name="Hasebe M."/>
            <person name="Maruyama T."/>
            <person name="Minagawa J."/>
            <person name="Obokata J."/>
            <person name="Shigenobu S."/>
        </authorList>
    </citation>
    <scope>NUCLEOTIDE SEQUENCE [LARGE SCALE GENOMIC DNA]</scope>
</reference>
<name>A0AAV4CJW6_9GAST</name>
<feature type="non-terminal residue" evidence="1">
    <location>
        <position position="1"/>
    </location>
</feature>
<evidence type="ECO:0000313" key="2">
    <source>
        <dbReference type="Proteomes" id="UP000735302"/>
    </source>
</evidence>
<sequence>TKWVARSLKRPAEVKAARKAMANYLMMPYAKNNQNPTPCSPMLGLSLDRGFNSGLGIPHRRRERCQVATELTDSCQNLKSVGAVLGHFSKYLAAK</sequence>
<dbReference type="Proteomes" id="UP000735302">
    <property type="component" value="Unassembled WGS sequence"/>
</dbReference>
<keyword evidence="2" id="KW-1185">Reference proteome</keyword>
<proteinExistence type="predicted"/>
<comment type="caution">
    <text evidence="1">The sequence shown here is derived from an EMBL/GenBank/DDBJ whole genome shotgun (WGS) entry which is preliminary data.</text>
</comment>
<accession>A0AAV4CJW6</accession>
<dbReference type="AlphaFoldDB" id="A0AAV4CJW6"/>
<organism evidence="1 2">
    <name type="scientific">Plakobranchus ocellatus</name>
    <dbReference type="NCBI Taxonomy" id="259542"/>
    <lineage>
        <taxon>Eukaryota</taxon>
        <taxon>Metazoa</taxon>
        <taxon>Spiralia</taxon>
        <taxon>Lophotrochozoa</taxon>
        <taxon>Mollusca</taxon>
        <taxon>Gastropoda</taxon>
        <taxon>Heterobranchia</taxon>
        <taxon>Euthyneura</taxon>
        <taxon>Panpulmonata</taxon>
        <taxon>Sacoglossa</taxon>
        <taxon>Placobranchoidea</taxon>
        <taxon>Plakobranchidae</taxon>
        <taxon>Plakobranchus</taxon>
    </lineage>
</organism>
<dbReference type="EMBL" id="BLXT01006442">
    <property type="protein sequence ID" value="GFO31816.1"/>
    <property type="molecule type" value="Genomic_DNA"/>
</dbReference>
<evidence type="ECO:0000313" key="1">
    <source>
        <dbReference type="EMBL" id="GFO31816.1"/>
    </source>
</evidence>